<organism evidence="2 3">
    <name type="scientific">Vitrella brassicaformis (strain CCMP3155)</name>
    <dbReference type="NCBI Taxonomy" id="1169540"/>
    <lineage>
        <taxon>Eukaryota</taxon>
        <taxon>Sar</taxon>
        <taxon>Alveolata</taxon>
        <taxon>Colpodellida</taxon>
        <taxon>Vitrellaceae</taxon>
        <taxon>Vitrella</taxon>
    </lineage>
</organism>
<sequence>MAEDVFEHTPEALGGQQGGPLARLEDIGTIAFVEISQARVSSLQVPTKDRTVVAAVQCSLSLAADGRSGSYTWTPAISPSAALAALDRLVGTCCRPNAPIILDELTTADGGWEFDLSIFDHPEFPSHPSPGFETMIQQMAREADGLQYIFTQQGLTDPHTSPSPSAIEIASILSFDNLRGSVEVKNDWPDFNPPANTPSPHPAIISHLQPFPSHADRLSLEVSSNLGGPAGRLLAAKMPKKVGRVDIGRISSEEKVGVLTALGREREVNLVVGLAQVDVDQLVEAADGLPMIKTLAFTMTLPDDGQSAASAVHNRLLSLIPRIRGLQYVTLTVPSTTAEQHDSINSSLPVGTNIEGLSITGVGHDRGDTCVEMAAPSDA</sequence>
<evidence type="ECO:0000313" key="2">
    <source>
        <dbReference type="EMBL" id="CEM18324.1"/>
    </source>
</evidence>
<reference evidence="2 3" key="1">
    <citation type="submission" date="2014-11" db="EMBL/GenBank/DDBJ databases">
        <authorList>
            <person name="Zhu J."/>
            <person name="Qi W."/>
            <person name="Song R."/>
        </authorList>
    </citation>
    <scope>NUCLEOTIDE SEQUENCE [LARGE SCALE GENOMIC DNA]</scope>
</reference>
<dbReference type="VEuPathDB" id="CryptoDB:Vbra_16218"/>
<accession>A0A0G4FTV0</accession>
<protein>
    <submittedName>
        <fullName evidence="2">Uncharacterized protein</fullName>
    </submittedName>
</protein>
<gene>
    <name evidence="2" type="ORF">Vbra_16218</name>
</gene>
<name>A0A0G4FTV0_VITBC</name>
<dbReference type="InParanoid" id="A0A0G4FTV0"/>
<dbReference type="PhylomeDB" id="A0A0G4FTV0"/>
<dbReference type="AlphaFoldDB" id="A0A0G4FTV0"/>
<feature type="region of interest" description="Disordered" evidence="1">
    <location>
        <begin position="1"/>
        <end position="20"/>
    </location>
</feature>
<feature type="compositionally biased region" description="Basic and acidic residues" evidence="1">
    <location>
        <begin position="1"/>
        <end position="10"/>
    </location>
</feature>
<evidence type="ECO:0000256" key="1">
    <source>
        <dbReference type="SAM" id="MobiDB-lite"/>
    </source>
</evidence>
<proteinExistence type="predicted"/>
<evidence type="ECO:0000313" key="3">
    <source>
        <dbReference type="Proteomes" id="UP000041254"/>
    </source>
</evidence>
<keyword evidence="3" id="KW-1185">Reference proteome</keyword>
<dbReference type="EMBL" id="CDMY01000499">
    <property type="protein sequence ID" value="CEM18324.1"/>
    <property type="molecule type" value="Genomic_DNA"/>
</dbReference>
<dbReference type="Proteomes" id="UP000041254">
    <property type="component" value="Unassembled WGS sequence"/>
</dbReference>